<gene>
    <name evidence="2" type="ORF">E7272_07625</name>
</gene>
<dbReference type="EMBL" id="SVER01000017">
    <property type="protein sequence ID" value="MBE5919701.1"/>
    <property type="molecule type" value="Genomic_DNA"/>
</dbReference>
<dbReference type="Pfam" id="PF13392">
    <property type="entry name" value="HNH_3"/>
    <property type="match status" value="1"/>
</dbReference>
<dbReference type="GO" id="GO:0004519">
    <property type="term" value="F:endonuclease activity"/>
    <property type="evidence" value="ECO:0007669"/>
    <property type="project" value="UniProtKB-KW"/>
</dbReference>
<dbReference type="AlphaFoldDB" id="A0A927U9Q8"/>
<evidence type="ECO:0000259" key="1">
    <source>
        <dbReference type="Pfam" id="PF13392"/>
    </source>
</evidence>
<evidence type="ECO:0000313" key="3">
    <source>
        <dbReference type="Proteomes" id="UP000766246"/>
    </source>
</evidence>
<proteinExistence type="predicted"/>
<name>A0A927U9Q8_9FIRM</name>
<dbReference type="Gene3D" id="3.90.75.20">
    <property type="match status" value="1"/>
</dbReference>
<feature type="domain" description="HNH nuclease" evidence="1">
    <location>
        <begin position="183"/>
        <end position="225"/>
    </location>
</feature>
<accession>A0A927U9Q8</accession>
<sequence length="260" mass="30708">MARLYSEVHYNWVSDNIKNCSSIKELYELSLKELDWNISLNQFKSYLKNHKLNTGYKRTKDDAKVFWNKQRLNWLRENAPGRSRKEILELWNKAHPNEQLALNQIIAAMKNKHITNGRDTRFEKGHKCEYGWKKGQRPSIATEFKKGNVPHNQKPIGTISVRTDKNGIPYRWIKIGDNKWEMYHRHIWKKTYGEVPSGMVITFKDGNQEHCEINNLALITKEENVAIMRFRMTKNRTAEQFEAIKTITDIGFKIKELQTA</sequence>
<evidence type="ECO:0000313" key="2">
    <source>
        <dbReference type="EMBL" id="MBE5919701.1"/>
    </source>
</evidence>
<organism evidence="2 3">
    <name type="scientific">Pseudobutyrivibrio ruminis</name>
    <dbReference type="NCBI Taxonomy" id="46206"/>
    <lineage>
        <taxon>Bacteria</taxon>
        <taxon>Bacillati</taxon>
        <taxon>Bacillota</taxon>
        <taxon>Clostridia</taxon>
        <taxon>Lachnospirales</taxon>
        <taxon>Lachnospiraceae</taxon>
        <taxon>Pseudobutyrivibrio</taxon>
    </lineage>
</organism>
<dbReference type="SUPFAM" id="SSF54060">
    <property type="entry name" value="His-Me finger endonucleases"/>
    <property type="match status" value="1"/>
</dbReference>
<reference evidence="2" key="1">
    <citation type="submission" date="2019-04" db="EMBL/GenBank/DDBJ databases">
        <title>Evolution of Biomass-Degrading Anaerobic Consortia Revealed by Metagenomics.</title>
        <authorList>
            <person name="Peng X."/>
        </authorList>
    </citation>
    <scope>NUCLEOTIDE SEQUENCE</scope>
    <source>
        <strain evidence="2">SIG311</strain>
    </source>
</reference>
<protein>
    <submittedName>
        <fullName evidence="2">HNH endonuclease</fullName>
    </submittedName>
</protein>
<dbReference type="Proteomes" id="UP000766246">
    <property type="component" value="Unassembled WGS sequence"/>
</dbReference>
<keyword evidence="2" id="KW-0540">Nuclease</keyword>
<dbReference type="InterPro" id="IPR003615">
    <property type="entry name" value="HNH_nuc"/>
</dbReference>
<comment type="caution">
    <text evidence="2">The sequence shown here is derived from an EMBL/GenBank/DDBJ whole genome shotgun (WGS) entry which is preliminary data.</text>
</comment>
<dbReference type="InterPro" id="IPR044925">
    <property type="entry name" value="His-Me_finger_sf"/>
</dbReference>
<keyword evidence="2" id="KW-0378">Hydrolase</keyword>
<keyword evidence="2" id="KW-0255">Endonuclease</keyword>